<sequence>MEIHSEEYQEAHLEYPDEKNRHVIQVIEADRSSASEKALMIRPTAGPLQVLTAR</sequence>
<protein>
    <submittedName>
        <fullName evidence="1">Uncharacterized protein</fullName>
    </submittedName>
</protein>
<dbReference type="RefSeq" id="WP_284151273.1">
    <property type="nucleotide sequence ID" value="NZ_AP025516.1"/>
</dbReference>
<evidence type="ECO:0000313" key="1">
    <source>
        <dbReference type="EMBL" id="BDD87861.1"/>
    </source>
</evidence>
<name>A0ABM7WAC9_9BACT</name>
<proteinExistence type="predicted"/>
<dbReference type="Proteomes" id="UP000830055">
    <property type="component" value="Chromosome"/>
</dbReference>
<gene>
    <name evidence="1" type="ORF">DPPLL_22260</name>
</gene>
<dbReference type="EMBL" id="AP025516">
    <property type="protein sequence ID" value="BDD87861.1"/>
    <property type="molecule type" value="Genomic_DNA"/>
</dbReference>
<reference evidence="1 2" key="1">
    <citation type="submission" date="2022-01" db="EMBL/GenBank/DDBJ databases">
        <title>Desulfofustis limnae sp. nov., a novel mesophilic sulfate-reducing bacterium isolated from marsh soil.</title>
        <authorList>
            <person name="Watanabe M."/>
            <person name="Takahashi A."/>
            <person name="Kojima H."/>
            <person name="Fukui M."/>
        </authorList>
    </citation>
    <scope>NUCLEOTIDE SEQUENCE [LARGE SCALE GENOMIC DNA]</scope>
    <source>
        <strain evidence="1 2">PPLL</strain>
    </source>
</reference>
<accession>A0ABM7WAC9</accession>
<evidence type="ECO:0000313" key="2">
    <source>
        <dbReference type="Proteomes" id="UP000830055"/>
    </source>
</evidence>
<keyword evidence="2" id="KW-1185">Reference proteome</keyword>
<organism evidence="1 2">
    <name type="scientific">Desulfofustis limnaeus</name>
    <dbReference type="NCBI Taxonomy" id="2740163"/>
    <lineage>
        <taxon>Bacteria</taxon>
        <taxon>Pseudomonadati</taxon>
        <taxon>Thermodesulfobacteriota</taxon>
        <taxon>Desulfobulbia</taxon>
        <taxon>Desulfobulbales</taxon>
        <taxon>Desulfocapsaceae</taxon>
        <taxon>Desulfofustis</taxon>
    </lineage>
</organism>